<feature type="compositionally biased region" description="Low complexity" evidence="10">
    <location>
        <begin position="177"/>
        <end position="188"/>
    </location>
</feature>
<feature type="compositionally biased region" description="Low complexity" evidence="10">
    <location>
        <begin position="256"/>
        <end position="308"/>
    </location>
</feature>
<name>A0A2Z6NCR2_TRISU</name>
<keyword evidence="5" id="KW-0472">Membrane</keyword>
<keyword evidence="14" id="KW-1185">Reference proteome</keyword>
<dbReference type="InterPro" id="IPR039391">
    <property type="entry name" value="Phytocyanin-like"/>
</dbReference>
<evidence type="ECO:0000256" key="8">
    <source>
        <dbReference type="ARBA" id="ARBA00023288"/>
    </source>
</evidence>
<feature type="compositionally biased region" description="Low complexity" evidence="10">
    <location>
        <begin position="195"/>
        <end position="246"/>
    </location>
</feature>
<dbReference type="InterPro" id="IPR041846">
    <property type="entry name" value="ENL_dom"/>
</dbReference>
<evidence type="ECO:0000256" key="2">
    <source>
        <dbReference type="ARBA" id="ARBA00022475"/>
    </source>
</evidence>
<proteinExistence type="inferred from homology"/>
<organism evidence="13 14">
    <name type="scientific">Trifolium subterraneum</name>
    <name type="common">Subterranean clover</name>
    <dbReference type="NCBI Taxonomy" id="3900"/>
    <lineage>
        <taxon>Eukaryota</taxon>
        <taxon>Viridiplantae</taxon>
        <taxon>Streptophyta</taxon>
        <taxon>Embryophyta</taxon>
        <taxon>Tracheophyta</taxon>
        <taxon>Spermatophyta</taxon>
        <taxon>Magnoliopsida</taxon>
        <taxon>eudicotyledons</taxon>
        <taxon>Gunneridae</taxon>
        <taxon>Pentapetalae</taxon>
        <taxon>rosids</taxon>
        <taxon>fabids</taxon>
        <taxon>Fabales</taxon>
        <taxon>Fabaceae</taxon>
        <taxon>Papilionoideae</taxon>
        <taxon>50 kb inversion clade</taxon>
        <taxon>NPAAA clade</taxon>
        <taxon>Hologalegina</taxon>
        <taxon>IRL clade</taxon>
        <taxon>Trifolieae</taxon>
        <taxon>Trifolium</taxon>
    </lineage>
</organism>
<evidence type="ECO:0000256" key="3">
    <source>
        <dbReference type="ARBA" id="ARBA00022622"/>
    </source>
</evidence>
<gene>
    <name evidence="13" type="ORF">TSUD_104460</name>
</gene>
<feature type="region of interest" description="Disordered" evidence="10">
    <location>
        <begin position="129"/>
        <end position="327"/>
    </location>
</feature>
<dbReference type="Pfam" id="PF02298">
    <property type="entry name" value="Cu_bind_like"/>
    <property type="match status" value="1"/>
</dbReference>
<feature type="chain" id="PRO_5016333518" description="Phytocyanin domain-containing protein" evidence="11">
    <location>
        <begin position="25"/>
        <end position="343"/>
    </location>
</feature>
<dbReference type="Proteomes" id="UP000242715">
    <property type="component" value="Unassembled WGS sequence"/>
</dbReference>
<evidence type="ECO:0000256" key="6">
    <source>
        <dbReference type="ARBA" id="ARBA00023157"/>
    </source>
</evidence>
<accession>A0A2Z6NCR2</accession>
<dbReference type="EMBL" id="DF973347">
    <property type="protein sequence ID" value="GAU27137.1"/>
    <property type="molecule type" value="Genomic_DNA"/>
</dbReference>
<dbReference type="PANTHER" id="PTHR33021">
    <property type="entry name" value="BLUE COPPER PROTEIN"/>
    <property type="match status" value="1"/>
</dbReference>
<keyword evidence="6" id="KW-1015">Disulfide bond</keyword>
<dbReference type="OrthoDB" id="2015640at2759"/>
<comment type="subcellular location">
    <subcellularLocation>
        <location evidence="1">Cell membrane</location>
        <topology evidence="1">Lipid-anchor</topology>
        <topology evidence="1">GPI-anchor</topology>
    </subcellularLocation>
</comment>
<keyword evidence="2" id="KW-1003">Cell membrane</keyword>
<evidence type="ECO:0000256" key="9">
    <source>
        <dbReference type="ARBA" id="ARBA00035011"/>
    </source>
</evidence>
<protein>
    <recommendedName>
        <fullName evidence="12">Phytocyanin domain-containing protein</fullName>
    </recommendedName>
</protein>
<dbReference type="PROSITE" id="PS51485">
    <property type="entry name" value="PHYTOCYANIN"/>
    <property type="match status" value="1"/>
</dbReference>
<evidence type="ECO:0000256" key="7">
    <source>
        <dbReference type="ARBA" id="ARBA00023180"/>
    </source>
</evidence>
<dbReference type="InterPro" id="IPR003245">
    <property type="entry name" value="Phytocyanin_dom"/>
</dbReference>
<keyword evidence="8" id="KW-0449">Lipoprotein</keyword>
<dbReference type="GO" id="GO:0009055">
    <property type="term" value="F:electron transfer activity"/>
    <property type="evidence" value="ECO:0007669"/>
    <property type="project" value="InterPro"/>
</dbReference>
<evidence type="ECO:0000256" key="4">
    <source>
        <dbReference type="ARBA" id="ARBA00022729"/>
    </source>
</evidence>
<keyword evidence="7" id="KW-0325">Glycoprotein</keyword>
<dbReference type="GO" id="GO:0005886">
    <property type="term" value="C:plasma membrane"/>
    <property type="evidence" value="ECO:0007669"/>
    <property type="project" value="UniProtKB-SubCell"/>
</dbReference>
<evidence type="ECO:0000256" key="1">
    <source>
        <dbReference type="ARBA" id="ARBA00004609"/>
    </source>
</evidence>
<feature type="compositionally biased region" description="Low complexity" evidence="10">
    <location>
        <begin position="135"/>
        <end position="152"/>
    </location>
</feature>
<feature type="domain" description="Phytocyanin" evidence="12">
    <location>
        <begin position="25"/>
        <end position="126"/>
    </location>
</feature>
<sequence>MAMMKANFVLIMSMTILSFSLSYGYKFNVGGKDGWAVKPSQWYGQWAEENRFQINDTLYFKYNKGSDSVLVVSKEDYYSCNIGNPIQKLDGGDSTFTFDKSGPFFFISGNVENCKKGQKLIVVVLSPNHHRKQGPSASPPSWNAPSPAWTPACTPKSNAPSPSWKVPSPALTPKSNAPSPAWTPAWTPKSNAPSPTWKAPSPAWTPAWTPKSNAPSPTSKAPTPASTPAWTPTPNAPSPKSKTPTPAWTPTPNAPSPKSDAPTPASTPAWTPTPNAPSPATTPASTPTSNAPTPAWTPSSDAPSPSATGGESPAPSPAHSGSTRSSGFGVGFVAALIIGCFVI</sequence>
<dbReference type="SUPFAM" id="SSF49503">
    <property type="entry name" value="Cupredoxins"/>
    <property type="match status" value="1"/>
</dbReference>
<dbReference type="FunFam" id="2.60.40.420:FF:000010">
    <property type="entry name" value="Early nodulin-like protein 1"/>
    <property type="match status" value="1"/>
</dbReference>
<dbReference type="CDD" id="cd11019">
    <property type="entry name" value="OsENODL1_like"/>
    <property type="match status" value="1"/>
</dbReference>
<reference evidence="14" key="1">
    <citation type="journal article" date="2017" name="Front. Plant Sci.">
        <title>Climate Clever Clovers: New Paradigm to Reduce the Environmental Footprint of Ruminants by Breeding Low Methanogenic Forages Utilizing Haplotype Variation.</title>
        <authorList>
            <person name="Kaur P."/>
            <person name="Appels R."/>
            <person name="Bayer P.E."/>
            <person name="Keeble-Gagnere G."/>
            <person name="Wang J."/>
            <person name="Hirakawa H."/>
            <person name="Shirasawa K."/>
            <person name="Vercoe P."/>
            <person name="Stefanova K."/>
            <person name="Durmic Z."/>
            <person name="Nichols P."/>
            <person name="Revell C."/>
            <person name="Isobe S.N."/>
            <person name="Edwards D."/>
            <person name="Erskine W."/>
        </authorList>
    </citation>
    <scope>NUCLEOTIDE SEQUENCE [LARGE SCALE GENOMIC DNA]</scope>
    <source>
        <strain evidence="14">cv. Daliak</strain>
    </source>
</reference>
<evidence type="ECO:0000256" key="11">
    <source>
        <dbReference type="SAM" id="SignalP"/>
    </source>
</evidence>
<feature type="signal peptide" evidence="11">
    <location>
        <begin position="1"/>
        <end position="24"/>
    </location>
</feature>
<dbReference type="GO" id="GO:0098552">
    <property type="term" value="C:side of membrane"/>
    <property type="evidence" value="ECO:0007669"/>
    <property type="project" value="UniProtKB-KW"/>
</dbReference>
<keyword evidence="3" id="KW-0336">GPI-anchor</keyword>
<evidence type="ECO:0000313" key="13">
    <source>
        <dbReference type="EMBL" id="GAU27137.1"/>
    </source>
</evidence>
<dbReference type="PANTHER" id="PTHR33021:SF185">
    <property type="entry name" value="EARLY NODULIN-LIKE PROTEIN 3-RELATED"/>
    <property type="match status" value="1"/>
</dbReference>
<keyword evidence="4 11" id="KW-0732">Signal</keyword>
<dbReference type="Gene3D" id="2.60.40.420">
    <property type="entry name" value="Cupredoxins - blue copper proteins"/>
    <property type="match status" value="1"/>
</dbReference>
<dbReference type="AlphaFoldDB" id="A0A2Z6NCR2"/>
<evidence type="ECO:0000259" key="12">
    <source>
        <dbReference type="PROSITE" id="PS51485"/>
    </source>
</evidence>
<comment type="similarity">
    <text evidence="9">Belongs to the early nodulin-like (ENODL) family.</text>
</comment>
<dbReference type="InterPro" id="IPR008972">
    <property type="entry name" value="Cupredoxin"/>
</dbReference>
<evidence type="ECO:0000256" key="10">
    <source>
        <dbReference type="SAM" id="MobiDB-lite"/>
    </source>
</evidence>
<evidence type="ECO:0000256" key="5">
    <source>
        <dbReference type="ARBA" id="ARBA00023136"/>
    </source>
</evidence>
<evidence type="ECO:0000313" key="14">
    <source>
        <dbReference type="Proteomes" id="UP000242715"/>
    </source>
</evidence>